<evidence type="ECO:0000256" key="1">
    <source>
        <dbReference type="SAM" id="MobiDB-lite"/>
    </source>
</evidence>
<dbReference type="Proteomes" id="UP000481861">
    <property type="component" value="Unassembled WGS sequence"/>
</dbReference>
<keyword evidence="2" id="KW-0812">Transmembrane</keyword>
<proteinExistence type="predicted"/>
<gene>
    <name evidence="3" type="ORF">BDV95DRAFT_556488</name>
</gene>
<feature type="transmembrane region" description="Helical" evidence="2">
    <location>
        <begin position="12"/>
        <end position="35"/>
    </location>
</feature>
<sequence length="649" mass="72506">MLDNTFLHDTFVGFWDAFLSFWVFVAITTYILWYFELVDPVPASVTSRLVAGKQLLVAQQPSSDLVAPLADPVIPVAEPPSPPPTPQPFWGGLVRPDANWRPPTFPPEEERPYIPQPFPSEILYPTRRRRPRWMMDIPSTATMATESLPAPASPVTFSPPSPVSVAPRRQEEAIPPTEDRHIGTILGPAQQIPVSPPAPQLSTPDFAVVQQAPQCTVEVLLSPELQFRACCQDFALLEPRLAEVMRWFLSVIEFLGDCRETGVGSLLFDSLEEAERRLALFQGMDLSAAGWHSILQEFWAMLQPHGYYLDQTYGEEIWRFASQVLNLGRRLGLQLPEMDMTPSVALLSAPSQQTDDVESMEDIHTSIPTITPTLPTVIHSVVLPQQAPTMDVFSAGAQHPPAPAPQMVSGPVFFLRQSQRPDGHQAPFPTDRLPAPPSPKANRAIPEPTIQPSGLAPPPPSAVEAIDLYTQNWSLSHEELLALTKQTWGWSDETLWTYSCLPDFDWEVLEENEDEATVCKDLSFVQGRLTGLGTPLKRATVILRLQGFAVDPSEFDPPIPPLLMRDMIRMFKDVKAMMAILEAAGNEPDWEDGEELEQVGDWIEALGFFVDHALQQETIVAKLKRAYGLQAWLELETEFRAACSRWIEY</sequence>
<evidence type="ECO:0000256" key="2">
    <source>
        <dbReference type="SAM" id="Phobius"/>
    </source>
</evidence>
<keyword evidence="2" id="KW-1133">Transmembrane helix</keyword>
<accession>A0A7C8IJK3</accession>
<organism evidence="3 4">
    <name type="scientific">Massariosphaeria phaeospora</name>
    <dbReference type="NCBI Taxonomy" id="100035"/>
    <lineage>
        <taxon>Eukaryota</taxon>
        <taxon>Fungi</taxon>
        <taxon>Dikarya</taxon>
        <taxon>Ascomycota</taxon>
        <taxon>Pezizomycotina</taxon>
        <taxon>Dothideomycetes</taxon>
        <taxon>Pleosporomycetidae</taxon>
        <taxon>Pleosporales</taxon>
        <taxon>Pleosporales incertae sedis</taxon>
        <taxon>Massariosphaeria</taxon>
    </lineage>
</organism>
<dbReference type="OrthoDB" id="3796487at2759"/>
<name>A0A7C8IJK3_9PLEO</name>
<keyword evidence="4" id="KW-1185">Reference proteome</keyword>
<dbReference type="AlphaFoldDB" id="A0A7C8IJK3"/>
<keyword evidence="2" id="KW-0472">Membrane</keyword>
<protein>
    <submittedName>
        <fullName evidence="3">Uncharacterized protein</fullName>
    </submittedName>
</protein>
<evidence type="ECO:0000313" key="4">
    <source>
        <dbReference type="Proteomes" id="UP000481861"/>
    </source>
</evidence>
<dbReference type="EMBL" id="JAADJZ010000001">
    <property type="protein sequence ID" value="KAF2877993.1"/>
    <property type="molecule type" value="Genomic_DNA"/>
</dbReference>
<comment type="caution">
    <text evidence="3">The sequence shown here is derived from an EMBL/GenBank/DDBJ whole genome shotgun (WGS) entry which is preliminary data.</text>
</comment>
<feature type="region of interest" description="Disordered" evidence="1">
    <location>
        <begin position="149"/>
        <end position="168"/>
    </location>
</feature>
<feature type="region of interest" description="Disordered" evidence="1">
    <location>
        <begin position="419"/>
        <end position="441"/>
    </location>
</feature>
<reference evidence="3 4" key="1">
    <citation type="submission" date="2020-01" db="EMBL/GenBank/DDBJ databases">
        <authorList>
            <consortium name="DOE Joint Genome Institute"/>
            <person name="Haridas S."/>
            <person name="Albert R."/>
            <person name="Binder M."/>
            <person name="Bloem J."/>
            <person name="Labutti K."/>
            <person name="Salamov A."/>
            <person name="Andreopoulos B."/>
            <person name="Baker S.E."/>
            <person name="Barry K."/>
            <person name="Bills G."/>
            <person name="Bluhm B.H."/>
            <person name="Cannon C."/>
            <person name="Castanera R."/>
            <person name="Culley D.E."/>
            <person name="Daum C."/>
            <person name="Ezra D."/>
            <person name="Gonzalez J.B."/>
            <person name="Henrissat B."/>
            <person name="Kuo A."/>
            <person name="Liang C."/>
            <person name="Lipzen A."/>
            <person name="Lutzoni F."/>
            <person name="Magnuson J."/>
            <person name="Mondo S."/>
            <person name="Nolan M."/>
            <person name="Ohm R."/>
            <person name="Pangilinan J."/>
            <person name="Park H.-J.H."/>
            <person name="Ramirez L."/>
            <person name="Alfaro M."/>
            <person name="Sun H."/>
            <person name="Tritt A."/>
            <person name="Yoshinaga Y."/>
            <person name="Zwiers L.-H.L."/>
            <person name="Turgeon B.G."/>
            <person name="Goodwin S.B."/>
            <person name="Spatafora J.W."/>
            <person name="Crous P.W."/>
            <person name="Grigoriev I.V."/>
        </authorList>
    </citation>
    <scope>NUCLEOTIDE SEQUENCE [LARGE SCALE GENOMIC DNA]</scope>
    <source>
        <strain evidence="3 4">CBS 611.86</strain>
    </source>
</reference>
<evidence type="ECO:0000313" key="3">
    <source>
        <dbReference type="EMBL" id="KAF2877993.1"/>
    </source>
</evidence>